<dbReference type="PIRSF" id="PIRSF015665">
    <property type="entry name" value="CHOPT"/>
    <property type="match status" value="1"/>
</dbReference>
<name>A0A9N9FYI8_9GLOM</name>
<accession>A0A9N9FYI8</accession>
<evidence type="ECO:0000256" key="1">
    <source>
        <dbReference type="ARBA" id="ARBA00004370"/>
    </source>
</evidence>
<sequence>MLFFESDYIGEVGLSNLKLYRYASVDKSPISKYILKPYLDLVIEPFPLWMAPNLITLCGFGFILINLTCVIIFIPDLVGPGAAWLYFSFALGLWLYSTFDNIDGRQARRTGTSSPLGELFDHGCDALNCSLGAIVQSAAMGLGHSWYSAFLLVLTTAPFYISTWEEYQTGVLYLGYVNGPTEGLITACIVMIISGILGPGFWKTDLHEFFGSKAPDFVQGYTLTDLMFAFITTMVLTCLLPASFYNVYQACRRQERSFLATLPQHLSFAVYAVSGYLWLSSPYSSILEDQHFILFALTTGIVFGRMATKIILAHVTKTPFPMFTVQLIPLLVGAILANVPIVFHIDPILTPKIEYYYLLSYFVFVLIAYIYWAVIVIRQFCSYLKIRCLHIPHRQPESEDDEAEIS</sequence>
<evidence type="ECO:0000256" key="5">
    <source>
        <dbReference type="RuleBase" id="RU003750"/>
    </source>
</evidence>
<feature type="transmembrane region" description="Helical" evidence="6">
    <location>
        <begin position="291"/>
        <end position="308"/>
    </location>
</feature>
<feature type="transmembrane region" description="Helical" evidence="6">
    <location>
        <begin position="81"/>
        <end position="99"/>
    </location>
</feature>
<proteinExistence type="inferred from homology"/>
<dbReference type="EMBL" id="CAJVPJ010000983">
    <property type="protein sequence ID" value="CAG8569227.1"/>
    <property type="molecule type" value="Genomic_DNA"/>
</dbReference>
<comment type="caution">
    <text evidence="7">The sequence shown here is derived from an EMBL/GenBank/DDBJ whole genome shotgun (WGS) entry which is preliminary data.</text>
</comment>
<comment type="subcellular location">
    <subcellularLocation>
        <location evidence="1">Membrane</location>
    </subcellularLocation>
</comment>
<feature type="transmembrane region" description="Helical" evidence="6">
    <location>
        <begin position="145"/>
        <end position="162"/>
    </location>
</feature>
<evidence type="ECO:0000256" key="4">
    <source>
        <dbReference type="ARBA" id="ARBA00023136"/>
    </source>
</evidence>
<keyword evidence="6" id="KW-0812">Transmembrane</keyword>
<dbReference type="PANTHER" id="PTHR10414">
    <property type="entry name" value="ETHANOLAMINEPHOSPHOTRANSFERASE"/>
    <property type="match status" value="1"/>
</dbReference>
<dbReference type="PANTHER" id="PTHR10414:SF77">
    <property type="entry name" value="CDP-ALCOHOL PHOSPHATIDYLTRANSFERASE FAMILY PROTEIN"/>
    <property type="match status" value="1"/>
</dbReference>
<dbReference type="InterPro" id="IPR014472">
    <property type="entry name" value="CHOPT"/>
</dbReference>
<dbReference type="AlphaFoldDB" id="A0A9N9FYI8"/>
<organism evidence="7 8">
    <name type="scientific">Paraglomus occultum</name>
    <dbReference type="NCBI Taxonomy" id="144539"/>
    <lineage>
        <taxon>Eukaryota</taxon>
        <taxon>Fungi</taxon>
        <taxon>Fungi incertae sedis</taxon>
        <taxon>Mucoromycota</taxon>
        <taxon>Glomeromycotina</taxon>
        <taxon>Glomeromycetes</taxon>
        <taxon>Paraglomerales</taxon>
        <taxon>Paraglomeraceae</taxon>
        <taxon>Paraglomus</taxon>
    </lineage>
</organism>
<dbReference type="InterPro" id="IPR000462">
    <property type="entry name" value="CDP-OH_P_trans"/>
</dbReference>
<dbReference type="PROSITE" id="PS00379">
    <property type="entry name" value="CDP_ALCOHOL_P_TRANSF"/>
    <property type="match status" value="1"/>
</dbReference>
<reference evidence="7" key="1">
    <citation type="submission" date="2021-06" db="EMBL/GenBank/DDBJ databases">
        <authorList>
            <person name="Kallberg Y."/>
            <person name="Tangrot J."/>
            <person name="Rosling A."/>
        </authorList>
    </citation>
    <scope>NUCLEOTIDE SEQUENCE</scope>
    <source>
        <strain evidence="7">IA702</strain>
    </source>
</reference>
<dbReference type="Gene3D" id="1.20.120.1760">
    <property type="match status" value="1"/>
</dbReference>
<dbReference type="InterPro" id="IPR048254">
    <property type="entry name" value="CDP_ALCOHOL_P_TRANSF_CS"/>
</dbReference>
<evidence type="ECO:0000313" key="8">
    <source>
        <dbReference type="Proteomes" id="UP000789572"/>
    </source>
</evidence>
<protein>
    <submittedName>
        <fullName evidence="7">9893_t:CDS:1</fullName>
    </submittedName>
</protein>
<dbReference type="InterPro" id="IPR043130">
    <property type="entry name" value="CDP-OH_PTrfase_TM_dom"/>
</dbReference>
<feature type="transmembrane region" description="Helical" evidence="6">
    <location>
        <begin position="355"/>
        <end position="377"/>
    </location>
</feature>
<dbReference type="GO" id="GO:0008654">
    <property type="term" value="P:phospholipid biosynthetic process"/>
    <property type="evidence" value="ECO:0007669"/>
    <property type="project" value="InterPro"/>
</dbReference>
<feature type="transmembrane region" description="Helical" evidence="6">
    <location>
        <begin position="222"/>
        <end position="245"/>
    </location>
</feature>
<keyword evidence="8" id="KW-1185">Reference proteome</keyword>
<evidence type="ECO:0000313" key="7">
    <source>
        <dbReference type="EMBL" id="CAG8569227.1"/>
    </source>
</evidence>
<keyword evidence="3 5" id="KW-0808">Transferase</keyword>
<evidence type="ECO:0000256" key="6">
    <source>
        <dbReference type="SAM" id="Phobius"/>
    </source>
</evidence>
<dbReference type="Pfam" id="PF01066">
    <property type="entry name" value="CDP-OH_P_transf"/>
    <property type="match status" value="1"/>
</dbReference>
<evidence type="ECO:0000256" key="3">
    <source>
        <dbReference type="ARBA" id="ARBA00022679"/>
    </source>
</evidence>
<dbReference type="Proteomes" id="UP000789572">
    <property type="component" value="Unassembled WGS sequence"/>
</dbReference>
<dbReference type="GO" id="GO:0016020">
    <property type="term" value="C:membrane"/>
    <property type="evidence" value="ECO:0007669"/>
    <property type="project" value="UniProtKB-SubCell"/>
</dbReference>
<feature type="transmembrane region" description="Helical" evidence="6">
    <location>
        <begin position="320"/>
        <end position="343"/>
    </location>
</feature>
<keyword evidence="6" id="KW-1133">Transmembrane helix</keyword>
<comment type="similarity">
    <text evidence="2 5">Belongs to the CDP-alcohol phosphatidyltransferase class-I family.</text>
</comment>
<gene>
    <name evidence="7" type="ORF">POCULU_LOCUS5907</name>
</gene>
<evidence type="ECO:0000256" key="2">
    <source>
        <dbReference type="ARBA" id="ARBA00010441"/>
    </source>
</evidence>
<keyword evidence="4 6" id="KW-0472">Membrane</keyword>
<feature type="transmembrane region" description="Helical" evidence="6">
    <location>
        <begin position="257"/>
        <end position="279"/>
    </location>
</feature>
<dbReference type="GO" id="GO:0016780">
    <property type="term" value="F:phosphotransferase activity, for other substituted phosphate groups"/>
    <property type="evidence" value="ECO:0007669"/>
    <property type="project" value="InterPro"/>
</dbReference>
<feature type="transmembrane region" description="Helical" evidence="6">
    <location>
        <begin position="54"/>
        <end position="74"/>
    </location>
</feature>
<dbReference type="OrthoDB" id="196717at2759"/>